<proteinExistence type="predicted"/>
<accession>A0A5C6ZLM4</accession>
<evidence type="ECO:0000313" key="2">
    <source>
        <dbReference type="Proteomes" id="UP000321578"/>
    </source>
</evidence>
<dbReference type="EMBL" id="VORO01000001">
    <property type="protein sequence ID" value="TXD91184.1"/>
    <property type="molecule type" value="Genomic_DNA"/>
</dbReference>
<organism evidence="1 2">
    <name type="scientific">Subsaximicrobium wynnwilliamsii</name>
    <dbReference type="NCBI Taxonomy" id="291179"/>
    <lineage>
        <taxon>Bacteria</taxon>
        <taxon>Pseudomonadati</taxon>
        <taxon>Bacteroidota</taxon>
        <taxon>Flavobacteriia</taxon>
        <taxon>Flavobacteriales</taxon>
        <taxon>Flavobacteriaceae</taxon>
        <taxon>Subsaximicrobium</taxon>
    </lineage>
</organism>
<comment type="caution">
    <text evidence="1">The sequence shown here is derived from an EMBL/GenBank/DDBJ whole genome shotgun (WGS) entry which is preliminary data.</text>
</comment>
<sequence>MKLSLYVLLIVLVTSCKAEKIDDSTSTAMNYRTYSIETLKQVSYTTRLIEGEFNQTFNELRFRQHHPDVLGEMSYLKDGRWDTLIPYRKKEPGILIWKNVAIGTIAGNLNIATTSYEDAYSAIMIFDENGKDMLAEG</sequence>
<evidence type="ECO:0000313" key="1">
    <source>
        <dbReference type="EMBL" id="TXD91184.1"/>
    </source>
</evidence>
<dbReference type="RefSeq" id="WP_147084646.1">
    <property type="nucleotide sequence ID" value="NZ_VORM01000003.1"/>
</dbReference>
<name>A0A5C6ZLM4_9FLAO</name>
<gene>
    <name evidence="1" type="ORF">ESY86_00935</name>
</gene>
<dbReference type="OrthoDB" id="1191413at2"/>
<reference evidence="1 2" key="1">
    <citation type="submission" date="2019-08" db="EMBL/GenBank/DDBJ databases">
        <title>Genomes of Subsaximicrobium wynnwilliamsii strains.</title>
        <authorList>
            <person name="Bowman J.P."/>
        </authorList>
    </citation>
    <scope>NUCLEOTIDE SEQUENCE [LARGE SCALE GENOMIC DNA]</scope>
    <source>
        <strain evidence="1 2">2-80-2</strain>
    </source>
</reference>
<dbReference type="AlphaFoldDB" id="A0A5C6ZLM4"/>
<dbReference type="PROSITE" id="PS51257">
    <property type="entry name" value="PROKAR_LIPOPROTEIN"/>
    <property type="match status" value="1"/>
</dbReference>
<keyword evidence="2" id="KW-1185">Reference proteome</keyword>
<dbReference type="Proteomes" id="UP000321578">
    <property type="component" value="Unassembled WGS sequence"/>
</dbReference>
<protein>
    <submittedName>
        <fullName evidence="1">Uncharacterized protein</fullName>
    </submittedName>
</protein>